<evidence type="ECO:0000313" key="3">
    <source>
        <dbReference type="Proteomes" id="UP000215377"/>
    </source>
</evidence>
<name>A0A225NQE0_9RHOB</name>
<accession>A0A225NQE0</accession>
<dbReference type="AlphaFoldDB" id="A0A225NQE0"/>
<feature type="domain" description="GP-PDE" evidence="1">
    <location>
        <begin position="3"/>
        <end position="233"/>
    </location>
</feature>
<dbReference type="OrthoDB" id="1854250at2"/>
<dbReference type="PROSITE" id="PS51704">
    <property type="entry name" value="GP_PDE"/>
    <property type="match status" value="1"/>
</dbReference>
<dbReference type="EMBL" id="AQQR01000003">
    <property type="protein sequence ID" value="OWU74732.1"/>
    <property type="molecule type" value="Genomic_DNA"/>
</dbReference>
<protein>
    <recommendedName>
        <fullName evidence="1">GP-PDE domain-containing protein</fullName>
    </recommendedName>
</protein>
<dbReference type="PANTHER" id="PTHR46211">
    <property type="entry name" value="GLYCEROPHOSPHORYL DIESTER PHOSPHODIESTERASE"/>
    <property type="match status" value="1"/>
</dbReference>
<dbReference type="PANTHER" id="PTHR46211:SF1">
    <property type="entry name" value="GLYCEROPHOSPHODIESTER PHOSPHODIESTERASE, CYTOPLASMIC"/>
    <property type="match status" value="1"/>
</dbReference>
<gene>
    <name evidence="2" type="ORF">ATO3_08935</name>
</gene>
<dbReference type="RefSeq" id="WP_088649516.1">
    <property type="nucleotide sequence ID" value="NZ_AQQR01000003.1"/>
</dbReference>
<reference evidence="2 3" key="1">
    <citation type="submission" date="2013-04" db="EMBL/GenBank/DDBJ databases">
        <title>Oceanicola sp. 22II1-22F33 Genome Sequencing.</title>
        <authorList>
            <person name="Lai Q."/>
            <person name="Li G."/>
            <person name="Shao Z."/>
        </authorList>
    </citation>
    <scope>NUCLEOTIDE SEQUENCE [LARGE SCALE GENOMIC DNA]</scope>
    <source>
        <strain evidence="2 3">22II1-22F33</strain>
    </source>
</reference>
<dbReference type="InterPro" id="IPR030395">
    <property type="entry name" value="GP_PDE_dom"/>
</dbReference>
<dbReference type="Gene3D" id="3.20.20.190">
    <property type="entry name" value="Phosphatidylinositol (PI) phosphodiesterase"/>
    <property type="match status" value="1"/>
</dbReference>
<sequence>MSPALVAHRGASRWAPENTFPALRKAVDMDAQVIEFDIRESADGVLYVMHDEKLDRTTDGTGPFHALSSAEIDALDAGRWFGAEFEGTRVPQFDAYLDAIAQAGLEAYAEVKWCDCDRAAAIIREAGMQDRTFTFSFEAEMRAWMRRAAPEIRHMVISPIARNVSVARALHGADMIELHAESLRAPVVQAARDAGLQIMAYSNSDDPKVYRRMFDLGIDYINHDHLDLTNALRSERG</sequence>
<dbReference type="SUPFAM" id="SSF51695">
    <property type="entry name" value="PLC-like phosphodiesterases"/>
    <property type="match status" value="1"/>
</dbReference>
<dbReference type="Proteomes" id="UP000215377">
    <property type="component" value="Unassembled WGS sequence"/>
</dbReference>
<evidence type="ECO:0000259" key="1">
    <source>
        <dbReference type="PROSITE" id="PS51704"/>
    </source>
</evidence>
<dbReference type="GO" id="GO:0008081">
    <property type="term" value="F:phosphoric diester hydrolase activity"/>
    <property type="evidence" value="ECO:0007669"/>
    <property type="project" value="InterPro"/>
</dbReference>
<dbReference type="InterPro" id="IPR017946">
    <property type="entry name" value="PLC-like_Pdiesterase_TIM-brl"/>
</dbReference>
<evidence type="ECO:0000313" key="2">
    <source>
        <dbReference type="EMBL" id="OWU74732.1"/>
    </source>
</evidence>
<dbReference type="Pfam" id="PF03009">
    <property type="entry name" value="GDPD"/>
    <property type="match status" value="1"/>
</dbReference>
<comment type="caution">
    <text evidence="2">The sequence shown here is derived from an EMBL/GenBank/DDBJ whole genome shotgun (WGS) entry which is preliminary data.</text>
</comment>
<proteinExistence type="predicted"/>
<organism evidence="2 3">
    <name type="scientific">Marinibacterium profundimaris</name>
    <dbReference type="NCBI Taxonomy" id="1679460"/>
    <lineage>
        <taxon>Bacteria</taxon>
        <taxon>Pseudomonadati</taxon>
        <taxon>Pseudomonadota</taxon>
        <taxon>Alphaproteobacteria</taxon>
        <taxon>Rhodobacterales</taxon>
        <taxon>Paracoccaceae</taxon>
        <taxon>Marinibacterium</taxon>
    </lineage>
</organism>
<dbReference type="GO" id="GO:0006629">
    <property type="term" value="P:lipid metabolic process"/>
    <property type="evidence" value="ECO:0007669"/>
    <property type="project" value="InterPro"/>
</dbReference>
<keyword evidence="3" id="KW-1185">Reference proteome</keyword>